<dbReference type="InterPro" id="IPR051081">
    <property type="entry name" value="HTH_MetalResp_TranReg"/>
</dbReference>
<evidence type="ECO:0000256" key="3">
    <source>
        <dbReference type="ARBA" id="ARBA00023163"/>
    </source>
</evidence>
<evidence type="ECO:0000313" key="5">
    <source>
        <dbReference type="EMBL" id="KSU79793.1"/>
    </source>
</evidence>
<dbReference type="Gene3D" id="1.10.10.10">
    <property type="entry name" value="Winged helix-like DNA-binding domain superfamily/Winged helix DNA-binding domain"/>
    <property type="match status" value="1"/>
</dbReference>
<sequence>MLSTDEHFEIVLNAMADPTRRELLNLIAERGQATATILSSIVTVSRQAVVKHLNVLNKAGLVAGDRIGREMRYSVCPSQLSDTAEWMANLAANWDNKLHWVKRVAEAKDNKKNL</sequence>
<keyword evidence="2" id="KW-0238">DNA-binding</keyword>
<feature type="domain" description="HTH arsR-type" evidence="4">
    <location>
        <begin position="1"/>
        <end position="95"/>
    </location>
</feature>
<dbReference type="InterPro" id="IPR036390">
    <property type="entry name" value="WH_DNA-bd_sf"/>
</dbReference>
<dbReference type="SMART" id="SM00418">
    <property type="entry name" value="HTH_ARSR"/>
    <property type="match status" value="1"/>
</dbReference>
<dbReference type="PANTHER" id="PTHR33154">
    <property type="entry name" value="TRANSCRIPTIONAL REGULATOR, ARSR FAMILY"/>
    <property type="match status" value="1"/>
</dbReference>
<keyword evidence="1" id="KW-0805">Transcription regulation</keyword>
<dbReference type="PROSITE" id="PS50987">
    <property type="entry name" value="HTH_ARSR_2"/>
    <property type="match status" value="1"/>
</dbReference>
<name>A0A0V8IY60_9BACL</name>
<dbReference type="SUPFAM" id="SSF46785">
    <property type="entry name" value="Winged helix' DNA-binding domain"/>
    <property type="match status" value="1"/>
</dbReference>
<dbReference type="GO" id="GO:0003700">
    <property type="term" value="F:DNA-binding transcription factor activity"/>
    <property type="evidence" value="ECO:0007669"/>
    <property type="project" value="InterPro"/>
</dbReference>
<dbReference type="PRINTS" id="PR00778">
    <property type="entry name" value="HTHARSR"/>
</dbReference>
<dbReference type="GO" id="GO:0003677">
    <property type="term" value="F:DNA binding"/>
    <property type="evidence" value="ECO:0007669"/>
    <property type="project" value="UniProtKB-KW"/>
</dbReference>
<dbReference type="PANTHER" id="PTHR33154:SF33">
    <property type="entry name" value="TRANSCRIPTIONAL REPRESSOR SDPR"/>
    <property type="match status" value="1"/>
</dbReference>
<proteinExistence type="predicted"/>
<comment type="caution">
    <text evidence="5">The sequence shown here is derived from an EMBL/GenBank/DDBJ whole genome shotgun (WGS) entry which is preliminary data.</text>
</comment>
<dbReference type="InterPro" id="IPR001845">
    <property type="entry name" value="HTH_ArsR_DNA-bd_dom"/>
</dbReference>
<gene>
    <name evidence="5" type="ORF">AS030_21340</name>
</gene>
<reference evidence="5 6" key="1">
    <citation type="journal article" date="2014" name="Antonie Van Leeuwenhoek">
        <title>Fictibacillus enclensis sp. nov., isolated from marine sediment.</title>
        <authorList>
            <person name="Dastager S.G."/>
            <person name="Mawlankar R."/>
            <person name="Srinivasan K."/>
            <person name="Tang S.K."/>
            <person name="Lee J.C."/>
            <person name="Ramana V.V."/>
            <person name="Shouche Y.S."/>
        </authorList>
    </citation>
    <scope>NUCLEOTIDE SEQUENCE [LARGE SCALE GENOMIC DNA]</scope>
    <source>
        <strain evidence="5 6">NIO-1003</strain>
    </source>
</reference>
<evidence type="ECO:0000259" key="4">
    <source>
        <dbReference type="PROSITE" id="PS50987"/>
    </source>
</evidence>
<accession>A0A0V8IY60</accession>
<dbReference type="NCBIfam" id="NF033788">
    <property type="entry name" value="HTH_metalloreg"/>
    <property type="match status" value="1"/>
</dbReference>
<dbReference type="CDD" id="cd00090">
    <property type="entry name" value="HTH_ARSR"/>
    <property type="match status" value="1"/>
</dbReference>
<keyword evidence="6" id="KW-1185">Reference proteome</keyword>
<organism evidence="5 6">
    <name type="scientific">Fictibacillus enclensis</name>
    <dbReference type="NCBI Taxonomy" id="1017270"/>
    <lineage>
        <taxon>Bacteria</taxon>
        <taxon>Bacillati</taxon>
        <taxon>Bacillota</taxon>
        <taxon>Bacilli</taxon>
        <taxon>Bacillales</taxon>
        <taxon>Fictibacillaceae</taxon>
        <taxon>Fictibacillus</taxon>
    </lineage>
</organism>
<evidence type="ECO:0000313" key="6">
    <source>
        <dbReference type="Proteomes" id="UP000054099"/>
    </source>
</evidence>
<dbReference type="RefSeq" id="WP_061975542.1">
    <property type="nucleotide sequence ID" value="NZ_FMAV01000006.1"/>
</dbReference>
<evidence type="ECO:0000256" key="1">
    <source>
        <dbReference type="ARBA" id="ARBA00023015"/>
    </source>
</evidence>
<keyword evidence="3" id="KW-0804">Transcription</keyword>
<evidence type="ECO:0000256" key="2">
    <source>
        <dbReference type="ARBA" id="ARBA00023125"/>
    </source>
</evidence>
<dbReference type="Proteomes" id="UP000054099">
    <property type="component" value="Unassembled WGS sequence"/>
</dbReference>
<dbReference type="InterPro" id="IPR011991">
    <property type="entry name" value="ArsR-like_HTH"/>
</dbReference>
<protein>
    <submittedName>
        <fullName evidence="5">ArsR family transcriptional regulator</fullName>
    </submittedName>
</protein>
<dbReference type="Pfam" id="PF01022">
    <property type="entry name" value="HTH_5"/>
    <property type="match status" value="1"/>
</dbReference>
<dbReference type="AlphaFoldDB" id="A0A0V8IY60"/>
<dbReference type="EMBL" id="LNQN01000008">
    <property type="protein sequence ID" value="KSU79793.1"/>
    <property type="molecule type" value="Genomic_DNA"/>
</dbReference>
<dbReference type="OrthoDB" id="9799175at2"/>
<dbReference type="InterPro" id="IPR036388">
    <property type="entry name" value="WH-like_DNA-bd_sf"/>
</dbReference>